<dbReference type="Gene3D" id="3.30.300.30">
    <property type="match status" value="1"/>
</dbReference>
<feature type="domain" description="AMP-dependent synthetase/ligase" evidence="3">
    <location>
        <begin position="22"/>
        <end position="409"/>
    </location>
</feature>
<dbReference type="PANTHER" id="PTHR43201">
    <property type="entry name" value="ACYL-COA SYNTHETASE"/>
    <property type="match status" value="1"/>
</dbReference>
<evidence type="ECO:0000256" key="2">
    <source>
        <dbReference type="ARBA" id="ARBA00022598"/>
    </source>
</evidence>
<evidence type="ECO:0000256" key="1">
    <source>
        <dbReference type="ARBA" id="ARBA00006432"/>
    </source>
</evidence>
<evidence type="ECO:0000313" key="5">
    <source>
        <dbReference type="EMBL" id="XBH07921.1"/>
    </source>
</evidence>
<dbReference type="GO" id="GO:0031956">
    <property type="term" value="F:medium-chain fatty acid-CoA ligase activity"/>
    <property type="evidence" value="ECO:0007669"/>
    <property type="project" value="TreeGrafter"/>
</dbReference>
<comment type="similarity">
    <text evidence="1">Belongs to the ATP-dependent AMP-binding enzyme family.</text>
</comment>
<organism evidence="5">
    <name type="scientific">Singulisphaera sp. Ch08</name>
    <dbReference type="NCBI Taxonomy" id="3120278"/>
    <lineage>
        <taxon>Bacteria</taxon>
        <taxon>Pseudomonadati</taxon>
        <taxon>Planctomycetota</taxon>
        <taxon>Planctomycetia</taxon>
        <taxon>Isosphaerales</taxon>
        <taxon>Isosphaeraceae</taxon>
        <taxon>Singulisphaera</taxon>
    </lineage>
</organism>
<keyword evidence="2" id="KW-0436">Ligase</keyword>
<dbReference type="InterPro" id="IPR045851">
    <property type="entry name" value="AMP-bd_C_sf"/>
</dbReference>
<dbReference type="CDD" id="cd05917">
    <property type="entry name" value="FACL_like_2"/>
    <property type="match status" value="1"/>
</dbReference>
<dbReference type="Gene3D" id="3.40.50.12780">
    <property type="entry name" value="N-terminal domain of ligase-like"/>
    <property type="match status" value="1"/>
</dbReference>
<name>A0AAU7CTC4_9BACT</name>
<dbReference type="AlphaFoldDB" id="A0AAU7CTC4"/>
<feature type="domain" description="AMP-binding enzyme C-terminal" evidence="4">
    <location>
        <begin position="460"/>
        <end position="535"/>
    </location>
</feature>
<evidence type="ECO:0000259" key="3">
    <source>
        <dbReference type="Pfam" id="PF00501"/>
    </source>
</evidence>
<accession>A0AAU7CTC4</accession>
<dbReference type="Pfam" id="PF00501">
    <property type="entry name" value="AMP-binding"/>
    <property type="match status" value="1"/>
</dbReference>
<dbReference type="PANTHER" id="PTHR43201:SF5">
    <property type="entry name" value="MEDIUM-CHAIN ACYL-COA LIGASE ACSF2, MITOCHONDRIAL"/>
    <property type="match status" value="1"/>
</dbReference>
<sequence length="560" mass="61180">MPPRKAPSTPWVSDLTVGAVLRRTTARFPEREAVVFPSLGIRWSWSEFDRRVDSVASGLLRQGVERGEHVGIWSMNSPEWVVTQFAVGRIGAILVNINPAYRLHELEETLAMADVATLIVGSSFKDSNFVRMVETICPEVARADSAGWAAAKLPRLRRLVSLSERPGPAWLSWTELETGPAHEELNSRERSAQSNDVYNIQFTSGTTGLPKGAMLTHRNVLMNAFYIGERVRYGPDDRVCVPVPFYHCFGCVLGTLVCALTGSALVVPAPSFDPGLTLAAIDSERCTSIYGVPTMFVAELGHPDRLRFDLSSLRTGIMAGSPCPLPLMEAVVTTMGASQITIGYGQTEASPIITQTSVDDPIEVRVGTVGRPIPGVEVQLVDPVTREEVGEGQAGELRVRGHGVMAGYYKAPEATARVIDAAGWLYTGDLAMRRDDGNYRIVGRCKELIIRGGENIYPPEIEEFLHHHPAVAEVAVVGLPDVKYGEVIAAWVVPQPGATLTEEALRHYCRGQIAHFKVPHYIRIVAQLPKTVTGKIRKVDLRAEGIELYGLETTETIPTA</sequence>
<gene>
    <name evidence="5" type="ORF">V5E97_18380</name>
</gene>
<dbReference type="GO" id="GO:0006631">
    <property type="term" value="P:fatty acid metabolic process"/>
    <property type="evidence" value="ECO:0007669"/>
    <property type="project" value="TreeGrafter"/>
</dbReference>
<dbReference type="SUPFAM" id="SSF56801">
    <property type="entry name" value="Acetyl-CoA synthetase-like"/>
    <property type="match status" value="1"/>
</dbReference>
<reference evidence="5" key="1">
    <citation type="submission" date="2024-05" db="EMBL/GenBank/DDBJ databases">
        <title>Planctomycetes of the genus Singulisphaera possess chitinolytic capabilities.</title>
        <authorList>
            <person name="Ivanova A."/>
        </authorList>
    </citation>
    <scope>NUCLEOTIDE SEQUENCE</scope>
    <source>
        <strain evidence="5">Ch08T</strain>
    </source>
</reference>
<dbReference type="InterPro" id="IPR025110">
    <property type="entry name" value="AMP-bd_C"/>
</dbReference>
<proteinExistence type="inferred from homology"/>
<dbReference type="Pfam" id="PF13193">
    <property type="entry name" value="AMP-binding_C"/>
    <property type="match status" value="1"/>
</dbReference>
<dbReference type="PROSITE" id="PS00455">
    <property type="entry name" value="AMP_BINDING"/>
    <property type="match status" value="1"/>
</dbReference>
<dbReference type="InterPro" id="IPR000873">
    <property type="entry name" value="AMP-dep_synth/lig_dom"/>
</dbReference>
<dbReference type="FunFam" id="3.30.300.30:FF:000008">
    <property type="entry name" value="2,3-dihydroxybenzoate-AMP ligase"/>
    <property type="match status" value="1"/>
</dbReference>
<evidence type="ECO:0000259" key="4">
    <source>
        <dbReference type="Pfam" id="PF13193"/>
    </source>
</evidence>
<dbReference type="FunFam" id="3.40.50.12780:FF:000003">
    <property type="entry name" value="Long-chain-fatty-acid--CoA ligase FadD"/>
    <property type="match status" value="1"/>
</dbReference>
<dbReference type="InterPro" id="IPR042099">
    <property type="entry name" value="ANL_N_sf"/>
</dbReference>
<dbReference type="EMBL" id="CP155447">
    <property type="protein sequence ID" value="XBH07921.1"/>
    <property type="molecule type" value="Genomic_DNA"/>
</dbReference>
<dbReference type="InterPro" id="IPR020845">
    <property type="entry name" value="AMP-binding_CS"/>
</dbReference>
<protein>
    <submittedName>
        <fullName evidence="5">AMP-binding protein</fullName>
    </submittedName>
</protein>
<dbReference type="RefSeq" id="WP_406700758.1">
    <property type="nucleotide sequence ID" value="NZ_CP155447.1"/>
</dbReference>